<evidence type="ECO:0000313" key="1">
    <source>
        <dbReference type="EMBL" id="EGH34135.1"/>
    </source>
</evidence>
<evidence type="ECO:0000313" key="2">
    <source>
        <dbReference type="Proteomes" id="UP000004471"/>
    </source>
</evidence>
<dbReference type="EMBL" id="AEAH01002237">
    <property type="protein sequence ID" value="EGH34135.1"/>
    <property type="molecule type" value="Genomic_DNA"/>
</dbReference>
<accession>F3FV93</accession>
<comment type="caution">
    <text evidence="1">The sequence shown here is derived from an EMBL/GenBank/DDBJ whole genome shotgun (WGS) entry which is preliminary data.</text>
</comment>
<dbReference type="HOGENOM" id="CLU_3370366_0_0_6"/>
<protein>
    <submittedName>
        <fullName evidence="1">Uncharacterized protein</fullName>
    </submittedName>
</protein>
<feature type="non-terminal residue" evidence="1">
    <location>
        <position position="1"/>
    </location>
</feature>
<name>F3FV93_PSESX</name>
<organism evidence="1 2">
    <name type="scientific">Pseudomonas syringae pv. japonica str. M301072</name>
    <dbReference type="NCBI Taxonomy" id="629262"/>
    <lineage>
        <taxon>Bacteria</taxon>
        <taxon>Pseudomonadati</taxon>
        <taxon>Pseudomonadota</taxon>
        <taxon>Gammaproteobacteria</taxon>
        <taxon>Pseudomonadales</taxon>
        <taxon>Pseudomonadaceae</taxon>
        <taxon>Pseudomonas</taxon>
        <taxon>Pseudomonas syringae</taxon>
    </lineage>
</organism>
<proteinExistence type="predicted"/>
<reference evidence="1 2" key="1">
    <citation type="journal article" date="2011" name="PLoS Pathog.">
        <title>Dynamic evolution of pathogenicity revealed by sequencing and comparative genomics of 19 Pseudomonas syringae isolates.</title>
        <authorList>
            <person name="Baltrus D.A."/>
            <person name="Nishimura M.T."/>
            <person name="Romanchuk A."/>
            <person name="Chang J.H."/>
            <person name="Mukhtar M.S."/>
            <person name="Cherkis K."/>
            <person name="Roach J."/>
            <person name="Grant S.R."/>
            <person name="Jones C.D."/>
            <person name="Dangl J.L."/>
        </authorList>
    </citation>
    <scope>NUCLEOTIDE SEQUENCE [LARGE SCALE GENOMIC DNA]</scope>
    <source>
        <strain evidence="2">M301072PT</strain>
    </source>
</reference>
<dbReference type="Proteomes" id="UP000004471">
    <property type="component" value="Unassembled WGS sequence"/>
</dbReference>
<dbReference type="AlphaFoldDB" id="F3FV93"/>
<sequence length="34" mass="3854">KRLTGAATWHSAHNQGCMQHFNRTRLEFIASNAV</sequence>
<gene>
    <name evidence="1" type="ORF">PSYJA_36499</name>
</gene>